<evidence type="ECO:0000313" key="2">
    <source>
        <dbReference type="Proteomes" id="UP000309997"/>
    </source>
</evidence>
<dbReference type="Proteomes" id="UP000309997">
    <property type="component" value="Unassembled WGS sequence"/>
</dbReference>
<sequence length="98" mass="11287">MFESRQQFTEAFDFREPKNTVRGLAFHPLPYPTSAPPVLHCRVSDHVTDLEFVGCEPGRLKLRSGPLDSRSSYDKNFLMVALWNYGGKCTFTFDRKRA</sequence>
<proteinExistence type="predicted"/>
<keyword evidence="2" id="KW-1185">Reference proteome</keyword>
<gene>
    <name evidence="1" type="ORF">D5086_004232</name>
</gene>
<protein>
    <submittedName>
        <fullName evidence="1">Uncharacterized protein</fullName>
    </submittedName>
</protein>
<reference evidence="1 2" key="1">
    <citation type="journal article" date="2024" name="Plant Biotechnol. J.">
        <title>Genome and CRISPR/Cas9 system of a widespread forest tree (Populus alba) in the world.</title>
        <authorList>
            <person name="Liu Y.J."/>
            <person name="Jiang P.F."/>
            <person name="Han X.M."/>
            <person name="Li X.Y."/>
            <person name="Wang H.M."/>
            <person name="Wang Y.J."/>
            <person name="Wang X.X."/>
            <person name="Zeng Q.Y."/>
        </authorList>
    </citation>
    <scope>NUCLEOTIDE SEQUENCE [LARGE SCALE GENOMIC DNA]</scope>
    <source>
        <strain evidence="2">cv. PAL-ZL1</strain>
    </source>
</reference>
<name>A0ACC4CPW6_POPAL</name>
<organism evidence="1 2">
    <name type="scientific">Populus alba</name>
    <name type="common">White poplar</name>
    <dbReference type="NCBI Taxonomy" id="43335"/>
    <lineage>
        <taxon>Eukaryota</taxon>
        <taxon>Viridiplantae</taxon>
        <taxon>Streptophyta</taxon>
        <taxon>Embryophyta</taxon>
        <taxon>Tracheophyta</taxon>
        <taxon>Spermatophyta</taxon>
        <taxon>Magnoliopsida</taxon>
        <taxon>eudicotyledons</taxon>
        <taxon>Gunneridae</taxon>
        <taxon>Pentapetalae</taxon>
        <taxon>rosids</taxon>
        <taxon>fabids</taxon>
        <taxon>Malpighiales</taxon>
        <taxon>Salicaceae</taxon>
        <taxon>Saliceae</taxon>
        <taxon>Populus</taxon>
    </lineage>
</organism>
<dbReference type="EMBL" id="RCHU02000002">
    <property type="protein sequence ID" value="KAL3603373.1"/>
    <property type="molecule type" value="Genomic_DNA"/>
</dbReference>
<comment type="caution">
    <text evidence="1">The sequence shown here is derived from an EMBL/GenBank/DDBJ whole genome shotgun (WGS) entry which is preliminary data.</text>
</comment>
<accession>A0ACC4CPW6</accession>
<evidence type="ECO:0000313" key="1">
    <source>
        <dbReference type="EMBL" id="KAL3603373.1"/>
    </source>
</evidence>